<keyword evidence="1" id="KW-0472">Membrane</keyword>
<dbReference type="RefSeq" id="WP_121698040.1">
    <property type="nucleotide sequence ID" value="NZ_JBCLPP010000022.1"/>
</dbReference>
<feature type="transmembrane region" description="Helical" evidence="1">
    <location>
        <begin position="35"/>
        <end position="58"/>
    </location>
</feature>
<dbReference type="PANTHER" id="PTHR34300:SF2">
    <property type="entry name" value="QUEUOSINE PRECURSOR TRANSPORTER-RELATED"/>
    <property type="match status" value="1"/>
</dbReference>
<sequence length="224" mass="24679">MTKNSTKFTLPFLVLTVLFCVCLIVANLVEIKTVALGPLTVTAGMVVFPVSYIINDCLVEVYGFRKARLVIWLGFIMNLFVTLMLQLAIILPGASSWGGQEAMQAVYGNVPRILAGSFLAFICGSMVNAWVMSRMKVASGGRNFSLRAIVSTLWGEGTDSIIFFPIAFGGILSWSEIAHLIVVQALLKTLYEVLILPVTIMLVKRLKRIESLDTYDEGVTFSLW</sequence>
<keyword evidence="1" id="KW-1133">Transmembrane helix</keyword>
<protein>
    <recommendedName>
        <fullName evidence="1">Probable queuosine precursor transporter</fullName>
        <shortName evidence="1">Q precursor transporter</shortName>
    </recommendedName>
</protein>
<name>A0ABV4CXI8_9BACT</name>
<comment type="similarity">
    <text evidence="1">Belongs to the vitamin uptake transporter (VUT/ECF) (TC 2.A.88) family. Q precursor transporter subfamily.</text>
</comment>
<dbReference type="InterPro" id="IPR003744">
    <property type="entry name" value="YhhQ"/>
</dbReference>
<dbReference type="NCBIfam" id="TIGR00697">
    <property type="entry name" value="queuosine precursor transporter"/>
    <property type="match status" value="1"/>
</dbReference>
<comment type="caution">
    <text evidence="2">The sequence shown here is derived from an EMBL/GenBank/DDBJ whole genome shotgun (WGS) entry which is preliminary data.</text>
</comment>
<keyword evidence="1" id="KW-0812">Transmembrane</keyword>
<feature type="transmembrane region" description="Helical" evidence="1">
    <location>
        <begin position="70"/>
        <end position="93"/>
    </location>
</feature>
<feature type="transmembrane region" description="Helical" evidence="1">
    <location>
        <begin position="180"/>
        <end position="203"/>
    </location>
</feature>
<keyword evidence="1" id="KW-0813">Transport</keyword>
<evidence type="ECO:0000313" key="3">
    <source>
        <dbReference type="Proteomes" id="UP001565200"/>
    </source>
</evidence>
<reference evidence="2 3" key="1">
    <citation type="submission" date="2024-03" db="EMBL/GenBank/DDBJ databases">
        <title>Mouse gut bacterial collection (mGBC) of GemPharmatech.</title>
        <authorList>
            <person name="He Y."/>
            <person name="Dong L."/>
            <person name="Wu D."/>
            <person name="Gao X."/>
            <person name="Lin Z."/>
        </authorList>
    </citation>
    <scope>NUCLEOTIDE SEQUENCE [LARGE SCALE GENOMIC DNA]</scope>
    <source>
        <strain evidence="2 3">54-13</strain>
    </source>
</reference>
<dbReference type="Proteomes" id="UP001565200">
    <property type="component" value="Unassembled WGS sequence"/>
</dbReference>
<evidence type="ECO:0000313" key="2">
    <source>
        <dbReference type="EMBL" id="MEY8245697.1"/>
    </source>
</evidence>
<feature type="transmembrane region" description="Helical" evidence="1">
    <location>
        <begin position="12"/>
        <end position="29"/>
    </location>
</feature>
<keyword evidence="1" id="KW-1003">Cell membrane</keyword>
<dbReference type="HAMAP" id="MF_02088">
    <property type="entry name" value="Q_prec_transport"/>
    <property type="match status" value="1"/>
</dbReference>
<gene>
    <name evidence="2" type="ORF">AAK873_08750</name>
</gene>
<accession>A0ABV4CXI8</accession>
<organism evidence="2 3">
    <name type="scientific">Heminiphilus faecis</name>
    <dbReference type="NCBI Taxonomy" id="2601703"/>
    <lineage>
        <taxon>Bacteria</taxon>
        <taxon>Pseudomonadati</taxon>
        <taxon>Bacteroidota</taxon>
        <taxon>Bacteroidia</taxon>
        <taxon>Bacteroidales</taxon>
        <taxon>Muribaculaceae</taxon>
        <taxon>Heminiphilus</taxon>
    </lineage>
</organism>
<comment type="subcellular location">
    <subcellularLocation>
        <location evidence="1">Cell membrane</location>
        <topology evidence="1">Multi-pass membrane protein</topology>
    </subcellularLocation>
</comment>
<evidence type="ECO:0000256" key="1">
    <source>
        <dbReference type="HAMAP-Rule" id="MF_02088"/>
    </source>
</evidence>
<comment type="function">
    <text evidence="1">Involved in the import of queuosine (Q) precursors, required for Q precursor salvage.</text>
</comment>
<dbReference type="EMBL" id="JBCLPP010000022">
    <property type="protein sequence ID" value="MEY8245697.1"/>
    <property type="molecule type" value="Genomic_DNA"/>
</dbReference>
<proteinExistence type="inferred from homology"/>
<feature type="transmembrane region" description="Helical" evidence="1">
    <location>
        <begin position="153"/>
        <end position="174"/>
    </location>
</feature>
<dbReference type="PANTHER" id="PTHR34300">
    <property type="entry name" value="QUEUOSINE PRECURSOR TRANSPORTER-RELATED"/>
    <property type="match status" value="1"/>
</dbReference>
<feature type="transmembrane region" description="Helical" evidence="1">
    <location>
        <begin position="113"/>
        <end position="132"/>
    </location>
</feature>
<dbReference type="Pfam" id="PF02592">
    <property type="entry name" value="Vut_1"/>
    <property type="match status" value="1"/>
</dbReference>
<keyword evidence="3" id="KW-1185">Reference proteome</keyword>